<dbReference type="OrthoDB" id="10052321at2759"/>
<evidence type="ECO:0000256" key="1">
    <source>
        <dbReference type="SAM" id="Coils"/>
    </source>
</evidence>
<keyword evidence="1" id="KW-0175">Coiled coil</keyword>
<dbReference type="GO" id="GO:0005763">
    <property type="term" value="C:mitochondrial small ribosomal subunit"/>
    <property type="evidence" value="ECO:0007669"/>
    <property type="project" value="TreeGrafter"/>
</dbReference>
<sequence length="271" mass="30561">MFNFLKGKGRQFQYPKGEPSYVGPMKDQPFPDNPLFRSQSVLSDEMRDTIWTRVVEQGEALKVVSADMNVDVRRVAAVVRLKEVEKQWRKAGKQFATPYAEAVSRMVPQAYWYSGEDNVPFENINEIVVHSATTKQLFWPVSESRQFTRADAAKTFGHTLLPADARSPQPQLITLEREVLGGATRKSSREKFVEAAQQEEKDLEAAAQARRHAEEAKTVRVARGRFEWRFKKISVQDVGADGKNHAGTGMRYGAPFDDRSGGKVKIPTEVA</sequence>
<dbReference type="PANTHER" id="PTHR28158">
    <property type="entry name" value="37S RIBOSOMAL PROTEIN S35, MITOCHONDRIAL"/>
    <property type="match status" value="1"/>
</dbReference>
<dbReference type="GO" id="GO:0032543">
    <property type="term" value="P:mitochondrial translation"/>
    <property type="evidence" value="ECO:0007669"/>
    <property type="project" value="TreeGrafter"/>
</dbReference>
<name>A0A2C5XIU2_9HYPO</name>
<evidence type="ECO:0000256" key="2">
    <source>
        <dbReference type="SAM" id="MobiDB-lite"/>
    </source>
</evidence>
<dbReference type="EMBL" id="NJET01000034">
    <property type="protein sequence ID" value="PHH64208.1"/>
    <property type="molecule type" value="Genomic_DNA"/>
</dbReference>
<dbReference type="AlphaFoldDB" id="A0A2C5XIU2"/>
<protein>
    <recommendedName>
        <fullName evidence="5">37S ribosomal protein S35, mitochondrial</fullName>
    </recommendedName>
</protein>
<keyword evidence="4" id="KW-1185">Reference proteome</keyword>
<evidence type="ECO:0008006" key="5">
    <source>
        <dbReference type="Google" id="ProtNLM"/>
    </source>
</evidence>
<evidence type="ECO:0000313" key="4">
    <source>
        <dbReference type="Proteomes" id="UP000226192"/>
    </source>
</evidence>
<organism evidence="3 4">
    <name type="scientific">Ophiocordyceps australis</name>
    <dbReference type="NCBI Taxonomy" id="1399860"/>
    <lineage>
        <taxon>Eukaryota</taxon>
        <taxon>Fungi</taxon>
        <taxon>Dikarya</taxon>
        <taxon>Ascomycota</taxon>
        <taxon>Pezizomycotina</taxon>
        <taxon>Sordariomycetes</taxon>
        <taxon>Hypocreomycetidae</taxon>
        <taxon>Hypocreales</taxon>
        <taxon>Ophiocordycipitaceae</taxon>
        <taxon>Ophiocordyceps</taxon>
    </lineage>
</organism>
<dbReference type="Proteomes" id="UP000226192">
    <property type="component" value="Unassembled WGS sequence"/>
</dbReference>
<gene>
    <name evidence="3" type="ORF">CDD81_4822</name>
</gene>
<feature type="coiled-coil region" evidence="1">
    <location>
        <begin position="189"/>
        <end position="216"/>
    </location>
</feature>
<proteinExistence type="predicted"/>
<evidence type="ECO:0000313" key="3">
    <source>
        <dbReference type="EMBL" id="PHH64208.1"/>
    </source>
</evidence>
<dbReference type="Pfam" id="PF12298">
    <property type="entry name" value="Bot1p"/>
    <property type="match status" value="1"/>
</dbReference>
<comment type="caution">
    <text evidence="3">The sequence shown here is derived from an EMBL/GenBank/DDBJ whole genome shotgun (WGS) entry which is preliminary data.</text>
</comment>
<reference evidence="3 4" key="1">
    <citation type="submission" date="2017-06" db="EMBL/GenBank/DDBJ databases">
        <title>Ant-infecting Ophiocordyceps genomes reveal a high diversity of potential behavioral manipulation genes and a possible major role for enterotoxins.</title>
        <authorList>
            <person name="De Bekker C."/>
            <person name="Evans H.C."/>
            <person name="Brachmann A."/>
            <person name="Hughes D.P."/>
        </authorList>
    </citation>
    <scope>NUCLEOTIDE SEQUENCE [LARGE SCALE GENOMIC DNA]</scope>
    <source>
        <strain evidence="3 4">Map64</strain>
    </source>
</reference>
<dbReference type="PANTHER" id="PTHR28158:SF1">
    <property type="entry name" value="SMALL RIBOSOMAL SUBUNIT PROTEIN MS45"/>
    <property type="match status" value="1"/>
</dbReference>
<dbReference type="InterPro" id="IPR021036">
    <property type="entry name" value="Ribosomal_mS45"/>
</dbReference>
<dbReference type="GO" id="GO:0003735">
    <property type="term" value="F:structural constituent of ribosome"/>
    <property type="evidence" value="ECO:0007669"/>
    <property type="project" value="TreeGrafter"/>
</dbReference>
<accession>A0A2C5XIU2</accession>
<feature type="region of interest" description="Disordered" evidence="2">
    <location>
        <begin position="240"/>
        <end position="271"/>
    </location>
</feature>
<dbReference type="STRING" id="1399860.A0A2C5XIU2"/>